<accession>A0AC59Z935</accession>
<dbReference type="EMBL" id="OX596110">
    <property type="protein sequence ID" value="CAN0313700.1"/>
    <property type="molecule type" value="Genomic_DNA"/>
</dbReference>
<dbReference type="Proteomes" id="UP001162501">
    <property type="component" value="Chromosome 26"/>
</dbReference>
<evidence type="ECO:0000313" key="1">
    <source>
        <dbReference type="EMBL" id="CAN0313700.1"/>
    </source>
</evidence>
<organism evidence="1 2">
    <name type="scientific">Rangifer tarandus platyrhynchus</name>
    <name type="common">Svalbard reindeer</name>
    <dbReference type="NCBI Taxonomy" id="3082113"/>
    <lineage>
        <taxon>Eukaryota</taxon>
        <taxon>Metazoa</taxon>
        <taxon>Chordata</taxon>
        <taxon>Craniata</taxon>
        <taxon>Vertebrata</taxon>
        <taxon>Euteleostomi</taxon>
        <taxon>Mammalia</taxon>
        <taxon>Eutheria</taxon>
        <taxon>Laurasiatheria</taxon>
        <taxon>Artiodactyla</taxon>
        <taxon>Ruminantia</taxon>
        <taxon>Pecora</taxon>
        <taxon>Cervidae</taxon>
        <taxon>Odocoileinae</taxon>
        <taxon>Rangifer</taxon>
    </lineage>
</organism>
<protein>
    <submittedName>
        <fullName evidence="1">Uncharacterized protein</fullName>
    </submittedName>
</protein>
<gene>
    <name evidence="1" type="ORF">MRATA1EN22A_LOCUS15443</name>
</gene>
<evidence type="ECO:0000313" key="2">
    <source>
        <dbReference type="Proteomes" id="UP001162501"/>
    </source>
</evidence>
<reference evidence="1" key="1">
    <citation type="submission" date="2023-05" db="EMBL/GenBank/DDBJ databases">
        <authorList>
            <consortium name="ELIXIR-Norway"/>
        </authorList>
    </citation>
    <scope>NUCLEOTIDE SEQUENCE</scope>
</reference>
<reference evidence="1" key="2">
    <citation type="submission" date="2025-03" db="EMBL/GenBank/DDBJ databases">
        <authorList>
            <consortium name="ELIXIR-Norway"/>
            <consortium name="Elixir Norway"/>
        </authorList>
    </citation>
    <scope>NUCLEOTIDE SEQUENCE</scope>
</reference>
<name>A0AC59Z935_RANTA</name>
<proteinExistence type="predicted"/>
<sequence length="116" mass="12809">MENPSLTQFSCQNVQCGCVCSVTSVVSDSVTLWTTAHQTPLPIGFSRQEYWSGLPFPSPGVTQGLNLLVSPALLFPLIGKLMLKLKFQYSGHLIRRTDSVEKTLTLGNIEGRRRRG</sequence>